<dbReference type="PROSITE" id="PS51072">
    <property type="entry name" value="MHD"/>
    <property type="match status" value="1"/>
</dbReference>
<dbReference type="SUPFAM" id="SSF64356">
    <property type="entry name" value="SNARE-like"/>
    <property type="match status" value="1"/>
</dbReference>
<comment type="similarity">
    <text evidence="5">Belongs to the adaptor complexes medium subunit family.</text>
</comment>
<dbReference type="EMBL" id="ML004455">
    <property type="protein sequence ID" value="RKP30602.1"/>
    <property type="molecule type" value="Genomic_DNA"/>
</dbReference>
<dbReference type="InterPro" id="IPR036168">
    <property type="entry name" value="AP2_Mu_C_sf"/>
</dbReference>
<evidence type="ECO:0000313" key="7">
    <source>
        <dbReference type="EMBL" id="RKP30602.1"/>
    </source>
</evidence>
<dbReference type="Gene3D" id="3.30.450.60">
    <property type="match status" value="1"/>
</dbReference>
<dbReference type="InterPro" id="IPR011012">
    <property type="entry name" value="Longin-like_dom_sf"/>
</dbReference>
<dbReference type="GO" id="GO:0006886">
    <property type="term" value="P:intracellular protein transport"/>
    <property type="evidence" value="ECO:0007669"/>
    <property type="project" value="UniProtKB-UniRule"/>
</dbReference>
<evidence type="ECO:0000313" key="8">
    <source>
        <dbReference type="Proteomes" id="UP000268321"/>
    </source>
</evidence>
<protein>
    <submittedName>
        <fullName evidence="7">Clathrin adaptor, mu subunit</fullName>
    </submittedName>
</protein>
<dbReference type="GO" id="GO:0016192">
    <property type="term" value="P:vesicle-mediated transport"/>
    <property type="evidence" value="ECO:0007669"/>
    <property type="project" value="InterPro"/>
</dbReference>
<dbReference type="PIRSF" id="PIRSF005992">
    <property type="entry name" value="Clathrin_mu"/>
    <property type="match status" value="1"/>
</dbReference>
<dbReference type="InterPro" id="IPR001392">
    <property type="entry name" value="Clathrin_mu"/>
</dbReference>
<proteinExistence type="inferred from homology"/>
<gene>
    <name evidence="7" type="ORF">METBISCDRAFT_15920</name>
</gene>
<dbReference type="Pfam" id="PF00928">
    <property type="entry name" value="Adap_comp_sub"/>
    <property type="match status" value="1"/>
</dbReference>
<dbReference type="PANTHER" id="PTHR10529">
    <property type="entry name" value="AP COMPLEX SUBUNIT MU"/>
    <property type="match status" value="1"/>
</dbReference>
<dbReference type="GO" id="GO:0012505">
    <property type="term" value="C:endomembrane system"/>
    <property type="evidence" value="ECO:0007669"/>
    <property type="project" value="UniProtKB-SubCell"/>
</dbReference>
<dbReference type="Proteomes" id="UP000268321">
    <property type="component" value="Unassembled WGS sequence"/>
</dbReference>
<evidence type="ECO:0000256" key="3">
    <source>
        <dbReference type="ARBA" id="ARBA00022927"/>
    </source>
</evidence>
<evidence type="ECO:0000256" key="4">
    <source>
        <dbReference type="ARBA" id="ARBA00023136"/>
    </source>
</evidence>
<evidence type="ECO:0000259" key="6">
    <source>
        <dbReference type="PROSITE" id="PS51072"/>
    </source>
</evidence>
<keyword evidence="8" id="KW-1185">Reference proteome</keyword>
<organism evidence="7 8">
    <name type="scientific">Metschnikowia bicuspidata</name>
    <dbReference type="NCBI Taxonomy" id="27322"/>
    <lineage>
        <taxon>Eukaryota</taxon>
        <taxon>Fungi</taxon>
        <taxon>Dikarya</taxon>
        <taxon>Ascomycota</taxon>
        <taxon>Saccharomycotina</taxon>
        <taxon>Pichiomycetes</taxon>
        <taxon>Metschnikowiaceae</taxon>
        <taxon>Metschnikowia</taxon>
    </lineage>
</organism>
<sequence>MFQSIYITDANHALTYEYLVFPNAPAFADIGAHVAAKLRDSPELLFHRLTLDREHYVCAYSTPSIIVCLLCLNGTGATNPLYPSVFLHKLVRAAEDYFGAPLAPTKLSVNSDTLTLLINEMIVNGVPHTTEANNLKDIVLQKSLLSNIIRAGNQLASAAANKTLAYISTAPVKDLYHDSDAVPWRKTTVKYTNNEMFVDVVECVSAVLRATRKKNKISLLSNSNFDSAFYSTSSFTTSTKLTPVTRTITGNIDFTSHISGVPQLNILLNSAAVSMEAVLLHRCINAAKWKTSRVLLFIPPDGLSTLLSYTIDLDKPEKKNQSNALGLLDFDCETAMGPHQDEFEFRIISLTSSAVSKIELIKVEVYAFEPQNAVSDIKSTRVTDGDFVYKGRGVGHWTIKNLQAGGQSVLRAAIRRSTDSIGSELKTSSNENLLEVQDASKELKRPFVHTHFQVSYIYKGLVPSGLRVDSLELVSCKGLGESVKPYKGVKYITQTEELTIRTK</sequence>
<dbReference type="Gene3D" id="2.60.40.1170">
    <property type="entry name" value="Mu homology domain, subdomain B"/>
    <property type="match status" value="2"/>
</dbReference>
<dbReference type="InterPro" id="IPR050431">
    <property type="entry name" value="Adaptor_comp_med_subunit"/>
</dbReference>
<keyword evidence="3 5" id="KW-0653">Protein transport</keyword>
<comment type="subcellular location">
    <subcellularLocation>
        <location evidence="1">Endomembrane system</location>
    </subcellularLocation>
</comment>
<reference evidence="8" key="1">
    <citation type="journal article" date="2018" name="Nat. Microbiol.">
        <title>Leveraging single-cell genomics to expand the fungal tree of life.</title>
        <authorList>
            <person name="Ahrendt S.R."/>
            <person name="Quandt C.A."/>
            <person name="Ciobanu D."/>
            <person name="Clum A."/>
            <person name="Salamov A."/>
            <person name="Andreopoulos B."/>
            <person name="Cheng J.F."/>
            <person name="Woyke T."/>
            <person name="Pelin A."/>
            <person name="Henrissat B."/>
            <person name="Reynolds N.K."/>
            <person name="Benny G.L."/>
            <person name="Smith M.E."/>
            <person name="James T.Y."/>
            <person name="Grigoriev I.V."/>
        </authorList>
    </citation>
    <scope>NUCLEOTIDE SEQUENCE [LARGE SCALE GENOMIC DNA]</scope>
    <source>
        <strain evidence="8">Baker2002</strain>
    </source>
</reference>
<dbReference type="AlphaFoldDB" id="A0A4P9ZDX5"/>
<name>A0A4P9ZDX5_9ASCO</name>
<evidence type="ECO:0000256" key="1">
    <source>
        <dbReference type="ARBA" id="ARBA00004308"/>
    </source>
</evidence>
<dbReference type="OrthoDB" id="870at2759"/>
<dbReference type="SUPFAM" id="SSF49447">
    <property type="entry name" value="Second domain of Mu2 adaptin subunit (ap50) of ap2 adaptor"/>
    <property type="match status" value="1"/>
</dbReference>
<feature type="domain" description="MHD" evidence="6">
    <location>
        <begin position="221"/>
        <end position="501"/>
    </location>
</feature>
<evidence type="ECO:0000256" key="5">
    <source>
        <dbReference type="PIRNR" id="PIRNR005992"/>
    </source>
</evidence>
<dbReference type="InterPro" id="IPR028565">
    <property type="entry name" value="MHD"/>
</dbReference>
<dbReference type="PRINTS" id="PR00314">
    <property type="entry name" value="CLATHRINADPT"/>
</dbReference>
<dbReference type="GO" id="GO:0030131">
    <property type="term" value="C:clathrin adaptor complex"/>
    <property type="evidence" value="ECO:0007669"/>
    <property type="project" value="UniProtKB-UniRule"/>
</dbReference>
<keyword evidence="4" id="KW-0472">Membrane</keyword>
<keyword evidence="2 5" id="KW-0813">Transport</keyword>
<accession>A0A4P9ZDX5</accession>
<evidence type="ECO:0000256" key="2">
    <source>
        <dbReference type="ARBA" id="ARBA00022448"/>
    </source>
</evidence>